<evidence type="ECO:0000313" key="8">
    <source>
        <dbReference type="Proteomes" id="UP000198701"/>
    </source>
</evidence>
<keyword evidence="2" id="KW-0863">Zinc-finger</keyword>
<feature type="region of interest" description="Disordered" evidence="5">
    <location>
        <begin position="40"/>
        <end position="63"/>
    </location>
</feature>
<proteinExistence type="predicted"/>
<evidence type="ECO:0000256" key="1">
    <source>
        <dbReference type="ARBA" id="ARBA00022723"/>
    </source>
</evidence>
<name>A0A1G8XGQ4_9MICO</name>
<dbReference type="InterPro" id="IPR037187">
    <property type="entry name" value="DnaK_N"/>
</dbReference>
<reference evidence="7 8" key="1">
    <citation type="submission" date="2016-10" db="EMBL/GenBank/DDBJ databases">
        <authorList>
            <person name="de Groot N.N."/>
        </authorList>
    </citation>
    <scope>NUCLEOTIDE SEQUENCE [LARGE SCALE GENOMIC DNA]</scope>
    <source>
        <strain evidence="7 8">CGMCC 1.5382</strain>
    </source>
</reference>
<keyword evidence="8" id="KW-1185">Reference proteome</keyword>
<dbReference type="Gene3D" id="1.20.120.910">
    <property type="entry name" value="DksA, coiled-coil domain"/>
    <property type="match status" value="1"/>
</dbReference>
<evidence type="ECO:0000313" key="7">
    <source>
        <dbReference type="EMBL" id="SDJ89145.1"/>
    </source>
</evidence>
<dbReference type="SUPFAM" id="SSF109635">
    <property type="entry name" value="DnaK suppressor protein DksA, alpha-hairpin domain"/>
    <property type="match status" value="1"/>
</dbReference>
<evidence type="ECO:0000259" key="6">
    <source>
        <dbReference type="Pfam" id="PF01258"/>
    </source>
</evidence>
<evidence type="ECO:0000256" key="3">
    <source>
        <dbReference type="ARBA" id="ARBA00022833"/>
    </source>
</evidence>
<dbReference type="Proteomes" id="UP000198701">
    <property type="component" value="Unassembled WGS sequence"/>
</dbReference>
<dbReference type="PANTHER" id="PTHR33823:SF4">
    <property type="entry name" value="GENERAL STRESS PROTEIN 16O"/>
    <property type="match status" value="1"/>
</dbReference>
<dbReference type="PROSITE" id="PS51128">
    <property type="entry name" value="ZF_DKSA_2"/>
    <property type="match status" value="1"/>
</dbReference>
<dbReference type="EMBL" id="FNFU01000001">
    <property type="protein sequence ID" value="SDJ89145.1"/>
    <property type="molecule type" value="Genomic_DNA"/>
</dbReference>
<feature type="domain" description="Zinc finger DksA/TraR C4-type" evidence="6">
    <location>
        <begin position="90"/>
        <end position="124"/>
    </location>
</feature>
<sequence>MAESRFAVSALAHFETLLRRERLDTAADLDRLTGSLGEVREARSDASADDEHDPDGPTLSAEWSTLSGVHSELAERLAGIDRALQRIADGTYGVCLRRGEPIGRARLEARPAAALCIACARELETARTA</sequence>
<organism evidence="7 8">
    <name type="scientific">Cryobacterium psychrotolerans</name>
    <dbReference type="NCBI Taxonomy" id="386301"/>
    <lineage>
        <taxon>Bacteria</taxon>
        <taxon>Bacillati</taxon>
        <taxon>Actinomycetota</taxon>
        <taxon>Actinomycetes</taxon>
        <taxon>Micrococcales</taxon>
        <taxon>Microbacteriaceae</taxon>
        <taxon>Cryobacterium</taxon>
    </lineage>
</organism>
<keyword evidence="3" id="KW-0862">Zinc</keyword>
<evidence type="ECO:0000256" key="4">
    <source>
        <dbReference type="PROSITE-ProRule" id="PRU00510"/>
    </source>
</evidence>
<feature type="zinc finger region" description="dksA C4-type" evidence="4">
    <location>
        <begin position="95"/>
        <end position="119"/>
    </location>
</feature>
<dbReference type="Pfam" id="PF01258">
    <property type="entry name" value="zf-dskA_traR"/>
    <property type="match status" value="1"/>
</dbReference>
<dbReference type="AlphaFoldDB" id="A0A1G8XGQ4"/>
<dbReference type="InterPro" id="IPR000962">
    <property type="entry name" value="Znf_DskA_TraR"/>
</dbReference>
<protein>
    <submittedName>
        <fullName evidence="7">Transcriptional regulator, TraR/DksA family</fullName>
    </submittedName>
</protein>
<dbReference type="RefSeq" id="WP_166784423.1">
    <property type="nucleotide sequence ID" value="NZ_FNFU01000001.1"/>
</dbReference>
<dbReference type="SUPFAM" id="SSF57716">
    <property type="entry name" value="Glucocorticoid receptor-like (DNA-binding domain)"/>
    <property type="match status" value="1"/>
</dbReference>
<evidence type="ECO:0000256" key="2">
    <source>
        <dbReference type="ARBA" id="ARBA00022771"/>
    </source>
</evidence>
<accession>A0A1G8XGQ4</accession>
<dbReference type="PANTHER" id="PTHR33823">
    <property type="entry name" value="RNA POLYMERASE-BINDING TRANSCRIPTION FACTOR DKSA-RELATED"/>
    <property type="match status" value="1"/>
</dbReference>
<keyword evidence="1" id="KW-0479">Metal-binding</keyword>
<gene>
    <name evidence="7" type="ORF">SAMN05216282_101192</name>
</gene>
<dbReference type="STRING" id="386301.SAMN05216282_101192"/>
<evidence type="ECO:0000256" key="5">
    <source>
        <dbReference type="SAM" id="MobiDB-lite"/>
    </source>
</evidence>
<dbReference type="GO" id="GO:0008270">
    <property type="term" value="F:zinc ion binding"/>
    <property type="evidence" value="ECO:0007669"/>
    <property type="project" value="UniProtKB-KW"/>
</dbReference>